<name>A4Y8H2_SHEPC</name>
<protein>
    <recommendedName>
        <fullName evidence="2">Glycosyl transferase family 2</fullName>
    </recommendedName>
</protein>
<dbReference type="HOGENOM" id="CLU_081282_0_0_6"/>
<proteinExistence type="predicted"/>
<organism evidence="1">
    <name type="scientific">Shewanella putrefaciens (strain CN-32 / ATCC BAA-453)</name>
    <dbReference type="NCBI Taxonomy" id="319224"/>
    <lineage>
        <taxon>Bacteria</taxon>
        <taxon>Pseudomonadati</taxon>
        <taxon>Pseudomonadota</taxon>
        <taxon>Gammaproteobacteria</taxon>
        <taxon>Alteromonadales</taxon>
        <taxon>Shewanellaceae</taxon>
        <taxon>Shewanella</taxon>
    </lineage>
</organism>
<reference evidence="1" key="1">
    <citation type="submission" date="2007-04" db="EMBL/GenBank/DDBJ databases">
        <title>Complete sequence of Shewanella putrefaciens CN-32.</title>
        <authorList>
            <consortium name="US DOE Joint Genome Institute"/>
            <person name="Copeland A."/>
            <person name="Lucas S."/>
            <person name="Lapidus A."/>
            <person name="Barry K."/>
            <person name="Detter J.C."/>
            <person name="Glavina del Rio T."/>
            <person name="Hammon N."/>
            <person name="Israni S."/>
            <person name="Dalin E."/>
            <person name="Tice H."/>
            <person name="Pitluck S."/>
            <person name="Chain P."/>
            <person name="Malfatti S."/>
            <person name="Shin M."/>
            <person name="Vergez L."/>
            <person name="Schmutz J."/>
            <person name="Larimer F."/>
            <person name="Land M."/>
            <person name="Hauser L."/>
            <person name="Kyrpides N."/>
            <person name="Mikhailova N."/>
            <person name="Romine M.F."/>
            <person name="Fredrickson J."/>
            <person name="Tiedje J."/>
            <person name="Richardson P."/>
        </authorList>
    </citation>
    <scope>NUCLEOTIDE SEQUENCE [LARGE SCALE GENOMIC DNA]</scope>
    <source>
        <strain evidence="1">CN-32</strain>
    </source>
</reference>
<sequence>MHLYLIVLYNQNVFYSSTWISLVKLLESHPHTAKVYIWDNSPSAQHCKGDFDDLNGFEEVVYQHSQNNEKLSIIYNSVIDKAFQECFECVTILDQDSILPLDFKCVLNAVNNNLLSIPTVYSNKNGLIISPRYQKYDYFTNKCQIEYKQFDKNDVLISSVDFFAVGSGMTISRSVWNSGVRFVEELSFYGVDTEFCIDYAKKYDVLNILHCNFIHDASGESIEDKTISKWRLTKYFEHWEYQLKNYVRLPSLVAKIYVMFRLEISLIKRKLKNYI</sequence>
<accession>A4Y8H2</accession>
<dbReference type="InterPro" id="IPR029044">
    <property type="entry name" value="Nucleotide-diphossugar_trans"/>
</dbReference>
<dbReference type="CAZy" id="GT2">
    <property type="family name" value="Glycosyltransferase Family 2"/>
</dbReference>
<dbReference type="SUPFAM" id="SSF53448">
    <property type="entry name" value="Nucleotide-diphospho-sugar transferases"/>
    <property type="match status" value="1"/>
</dbReference>
<dbReference type="eggNOG" id="ENOG502ZY2H">
    <property type="taxonomic scope" value="Bacteria"/>
</dbReference>
<dbReference type="STRING" id="319224.Sputcn32_2534"/>
<gene>
    <name evidence="1" type="ordered locus">Sputcn32_2534</name>
</gene>
<dbReference type="AlphaFoldDB" id="A4Y8H2"/>
<dbReference type="KEGG" id="spc:Sputcn32_2534"/>
<evidence type="ECO:0008006" key="2">
    <source>
        <dbReference type="Google" id="ProtNLM"/>
    </source>
</evidence>
<evidence type="ECO:0000313" key="1">
    <source>
        <dbReference type="EMBL" id="ABP76255.1"/>
    </source>
</evidence>
<dbReference type="EMBL" id="CP000681">
    <property type="protein sequence ID" value="ABP76255.1"/>
    <property type="molecule type" value="Genomic_DNA"/>
</dbReference>